<dbReference type="Proteomes" id="UP001589707">
    <property type="component" value="Unassembled WGS sequence"/>
</dbReference>
<dbReference type="InterPro" id="IPR034660">
    <property type="entry name" value="DinB/YfiT-like"/>
</dbReference>
<proteinExistence type="predicted"/>
<dbReference type="RefSeq" id="WP_376839448.1">
    <property type="nucleotide sequence ID" value="NZ_JBHMAU010000039.1"/>
</dbReference>
<dbReference type="SUPFAM" id="SSF109854">
    <property type="entry name" value="DinB/YfiT-like putative metalloenzymes"/>
    <property type="match status" value="1"/>
</dbReference>
<dbReference type="Pfam" id="PF04978">
    <property type="entry name" value="MST"/>
    <property type="match status" value="1"/>
</dbReference>
<gene>
    <name evidence="1" type="ORF">ACFFN1_05705</name>
</gene>
<protein>
    <submittedName>
        <fullName evidence="1">DinB family protein</fullName>
    </submittedName>
</protein>
<accession>A0ABV5X1U3</accession>
<reference evidence="1 2" key="1">
    <citation type="submission" date="2024-09" db="EMBL/GenBank/DDBJ databases">
        <authorList>
            <person name="Sun Q."/>
            <person name="Mori K."/>
        </authorList>
    </citation>
    <scope>NUCLEOTIDE SEQUENCE [LARGE SCALE GENOMIC DNA]</scope>
    <source>
        <strain evidence="1 2">JCM 11683</strain>
    </source>
</reference>
<dbReference type="EMBL" id="JBHMAU010000039">
    <property type="protein sequence ID" value="MFB9775909.1"/>
    <property type="molecule type" value="Genomic_DNA"/>
</dbReference>
<evidence type="ECO:0000313" key="2">
    <source>
        <dbReference type="Proteomes" id="UP001589707"/>
    </source>
</evidence>
<evidence type="ECO:0000313" key="1">
    <source>
        <dbReference type="EMBL" id="MFB9775909.1"/>
    </source>
</evidence>
<dbReference type="InterPro" id="IPR007061">
    <property type="entry name" value="MST-like"/>
</dbReference>
<dbReference type="Gene3D" id="1.20.120.450">
    <property type="entry name" value="dinb family like domain"/>
    <property type="match status" value="1"/>
</dbReference>
<name>A0ABV5X1U3_9MICO</name>
<organism evidence="1 2">
    <name type="scientific">Brevibacterium otitidis</name>
    <dbReference type="NCBI Taxonomy" id="53364"/>
    <lineage>
        <taxon>Bacteria</taxon>
        <taxon>Bacillati</taxon>
        <taxon>Actinomycetota</taxon>
        <taxon>Actinomycetes</taxon>
        <taxon>Micrococcales</taxon>
        <taxon>Brevibacteriaceae</taxon>
        <taxon>Brevibacterium</taxon>
    </lineage>
</organism>
<keyword evidence="2" id="KW-1185">Reference proteome</keyword>
<comment type="caution">
    <text evidence="1">The sequence shown here is derived from an EMBL/GenBank/DDBJ whole genome shotgun (WGS) entry which is preliminary data.</text>
</comment>
<sequence>MDAPTEMNPAFDTTTELCQLPNSGTELEVLTGFIDFSRSVLLRKTEGLSDQQLRTALAPSTMTLAGMLTHMAFVEDYWFGFRVAGRAPTEPWATAPWESNNDWDWDLAADIPTAEARALFADSLARSREITAGLADLSAPVAKPAREGEAWNVRWVLVHMIEEYSRHLGHADLIREHLDGSTGD</sequence>